<dbReference type="PANTHER" id="PTHR21646:SF95">
    <property type="entry name" value="UBIQUITIN CARBOXYL-TERMINAL HYDROLASE 4-RELATED"/>
    <property type="match status" value="1"/>
</dbReference>
<dbReference type="GO" id="GO:0006508">
    <property type="term" value="P:proteolysis"/>
    <property type="evidence" value="ECO:0007669"/>
    <property type="project" value="UniProtKB-KW"/>
</dbReference>
<keyword evidence="6 7" id="KW-0788">Thiol protease</keyword>
<dbReference type="RefSeq" id="XP_041408429.1">
    <property type="nucleotide sequence ID" value="XM_041552495.1"/>
</dbReference>
<sequence length="992" mass="112319">MTTMKHDEIYCTSIVRLSEIAGTFISRNNKSTDIDKSNDLKAVLQECIDTLSNYKDECKRIKKLGLFVNPGHIENMDIQEKLRTFKIFESAYIYYKIIHITVLIRIPNLPSFIKIKNEKDLQTVKQNKNKEIIEIYNTLVNTLVQDDSIAKIKLFIKKHTIPNLKLEESTQHNDTDINKEIPLETGHTISVDQLRTLLTNKKSSTLVIDIRPRLEFNKCHISFDNIVCIEPVSFKESYSDYELERKSLITSPNDEIKLFQKRDKFKFIVLYTDESIENGFGKQKQNMLQNMLINKSFDKPLENSKIFTLHDGIQNWIQVGGKTDSLTSIKTKRIDAIDDNAIYINGNTSRLNLQEFPKATPSIAQQDANKSIQNMMTNSPASTGGYAMHDQQISKGGKQDKGPQRTSSFKRIFTNFRSSSGSSVNSAGGVQAISAPPLSIQDDQSSLSYPHNSSSLSYSSRRMSQLYASNPIDYPDASSLLNSGMEAMSLSNDSTAYSPVRSSNIPGRRGFSPYSSPVSALHSRSQSFNESSTLKSGMFANIASLNTSDNNIITTGQQTSPDHLDYSFTKHLPDIPRLPARPSSSSFSATSPYKQQELMAGSSKDVLKNVSSYQKGTELDFLTGLENMGNSCYLNCIIQCVLGTHELTKIFLNDSYEKHINLNSKLGSKGVLAKNFARLVHTMHDKGTITTGSDHSKKKKKKIPVRPDQFKFACGSINSTFKDMCQQDCQEFCQFLLDGLHEDLNQCGGNPPLKELSNQAEELREKLSYRIASSIEWERYLTTDFSVIVDLFQGQYASRLQCKVCNHTSTTYQPFSVLSVPIPNKKNCNILDCFQDFTKCENLETDEQWSCPHCKKKQPSTKQLTITRLPRNLIIHLKRFDNRMNKNNSFINYPFTLDLTKFWPDDFDGNLPPGVTDELPARGQVAPFNYKLYGVACHFGSLQGGHYTAYVDKGIKNSWHYFDDTAFRPIKNHNEPITSSAYVLFYHRIYNL</sequence>
<evidence type="ECO:0000256" key="1">
    <source>
        <dbReference type="ARBA" id="ARBA00000707"/>
    </source>
</evidence>
<dbReference type="InterPro" id="IPR050185">
    <property type="entry name" value="Ub_carboxyl-term_hydrolase"/>
</dbReference>
<evidence type="ECO:0000256" key="5">
    <source>
        <dbReference type="ARBA" id="ARBA00022801"/>
    </source>
</evidence>
<accession>A0A8H2VJN4</accession>
<reference evidence="11 12" key="1">
    <citation type="submission" date="2020-05" db="EMBL/GenBank/DDBJ databases">
        <authorList>
            <person name="Casaregola S."/>
            <person name="Devillers H."/>
            <person name="Grondin C."/>
        </authorList>
    </citation>
    <scope>NUCLEOTIDE SEQUENCE [LARGE SCALE GENOMIC DNA]</scope>
    <source>
        <strain evidence="11 12">CLIB 1767</strain>
    </source>
</reference>
<evidence type="ECO:0000313" key="12">
    <source>
        <dbReference type="Proteomes" id="UP000644660"/>
    </source>
</evidence>
<dbReference type="PANTHER" id="PTHR21646">
    <property type="entry name" value="UBIQUITIN CARBOXYL-TERMINAL HYDROLASE"/>
    <property type="match status" value="1"/>
</dbReference>
<dbReference type="CDD" id="cd02674">
    <property type="entry name" value="Peptidase_C19R"/>
    <property type="match status" value="1"/>
</dbReference>
<protein>
    <recommendedName>
        <fullName evidence="7">Ubiquitin carboxyl-terminal hydrolase</fullName>
        <ecNumber evidence="7">3.4.19.12</ecNumber>
    </recommendedName>
</protein>
<dbReference type="SUPFAM" id="SSF52821">
    <property type="entry name" value="Rhodanese/Cell cycle control phosphatase"/>
    <property type="match status" value="1"/>
</dbReference>
<dbReference type="OrthoDB" id="292964at2759"/>
<dbReference type="FunFam" id="3.90.70.10:FF:000115">
    <property type="entry name" value="DOA4p Ubiquitin hydrolase"/>
    <property type="match status" value="1"/>
</dbReference>
<dbReference type="SUPFAM" id="SSF54001">
    <property type="entry name" value="Cysteine proteinases"/>
    <property type="match status" value="1"/>
</dbReference>
<proteinExistence type="inferred from homology"/>
<feature type="domain" description="Rhodanese" evidence="9">
    <location>
        <begin position="201"/>
        <end position="325"/>
    </location>
</feature>
<comment type="caution">
    <text evidence="11">The sequence shown here is derived from an EMBL/GenBank/DDBJ whole genome shotgun (WGS) entry which is preliminary data.</text>
</comment>
<feature type="region of interest" description="Disordered" evidence="8">
    <location>
        <begin position="379"/>
        <end position="405"/>
    </location>
</feature>
<dbReference type="PROSITE" id="PS00972">
    <property type="entry name" value="USP_1"/>
    <property type="match status" value="1"/>
</dbReference>
<dbReference type="InterPro" id="IPR036873">
    <property type="entry name" value="Rhodanese-like_dom_sf"/>
</dbReference>
<dbReference type="Proteomes" id="UP000644660">
    <property type="component" value="Unassembled WGS sequence"/>
</dbReference>
<evidence type="ECO:0000256" key="8">
    <source>
        <dbReference type="SAM" id="MobiDB-lite"/>
    </source>
</evidence>
<dbReference type="InterPro" id="IPR001763">
    <property type="entry name" value="Rhodanese-like_dom"/>
</dbReference>
<comment type="catalytic activity">
    <reaction evidence="1 7">
        <text>Thiol-dependent hydrolysis of ester, thioester, amide, peptide and isopeptide bonds formed by the C-terminal Gly of ubiquitin (a 76-residue protein attached to proteins as an intracellular targeting signal).</text>
        <dbReference type="EC" id="3.4.19.12"/>
    </reaction>
</comment>
<dbReference type="Pfam" id="PF00581">
    <property type="entry name" value="Rhodanese"/>
    <property type="match status" value="1"/>
</dbReference>
<dbReference type="EMBL" id="CAEFZW010000010">
    <property type="protein sequence ID" value="CAB4256585.1"/>
    <property type="molecule type" value="Genomic_DNA"/>
</dbReference>
<evidence type="ECO:0000259" key="10">
    <source>
        <dbReference type="PROSITE" id="PS50235"/>
    </source>
</evidence>
<keyword evidence="12" id="KW-1185">Reference proteome</keyword>
<gene>
    <name evidence="11" type="ORF">KABA2_10S02530</name>
</gene>
<dbReference type="Gene3D" id="3.90.70.10">
    <property type="entry name" value="Cysteine proteinases"/>
    <property type="match status" value="1"/>
</dbReference>
<comment type="similarity">
    <text evidence="2 7">Belongs to the peptidase C19 family.</text>
</comment>
<dbReference type="GO" id="GO:0004843">
    <property type="term" value="F:cysteine-type deubiquitinase activity"/>
    <property type="evidence" value="ECO:0007669"/>
    <property type="project" value="UniProtKB-UniRule"/>
</dbReference>
<keyword evidence="4 7" id="KW-0833">Ubl conjugation pathway</keyword>
<dbReference type="InterPro" id="IPR038765">
    <property type="entry name" value="Papain-like_cys_pep_sf"/>
</dbReference>
<evidence type="ECO:0000256" key="3">
    <source>
        <dbReference type="ARBA" id="ARBA00022670"/>
    </source>
</evidence>
<name>A0A8H2VJN4_9SACH</name>
<dbReference type="Gene3D" id="3.40.250.10">
    <property type="entry name" value="Rhodanese-like domain"/>
    <property type="match status" value="1"/>
</dbReference>
<dbReference type="GO" id="GO:0016579">
    <property type="term" value="P:protein deubiquitination"/>
    <property type="evidence" value="ECO:0007669"/>
    <property type="project" value="InterPro"/>
</dbReference>
<dbReference type="InterPro" id="IPR001394">
    <property type="entry name" value="Peptidase_C19_UCH"/>
</dbReference>
<evidence type="ECO:0000259" key="9">
    <source>
        <dbReference type="PROSITE" id="PS50206"/>
    </source>
</evidence>
<evidence type="ECO:0000256" key="4">
    <source>
        <dbReference type="ARBA" id="ARBA00022786"/>
    </source>
</evidence>
<evidence type="ECO:0000313" key="11">
    <source>
        <dbReference type="EMBL" id="CAB4256585.1"/>
    </source>
</evidence>
<dbReference type="PROSITE" id="PS50206">
    <property type="entry name" value="RHODANESE_3"/>
    <property type="match status" value="1"/>
</dbReference>
<dbReference type="Pfam" id="PF00443">
    <property type="entry name" value="UCH"/>
    <property type="match status" value="1"/>
</dbReference>
<dbReference type="EC" id="3.4.19.12" evidence="7"/>
<dbReference type="InterPro" id="IPR018200">
    <property type="entry name" value="USP_CS"/>
</dbReference>
<evidence type="ECO:0000256" key="2">
    <source>
        <dbReference type="ARBA" id="ARBA00009085"/>
    </source>
</evidence>
<dbReference type="AlphaFoldDB" id="A0A8H2VJN4"/>
<feature type="domain" description="USP" evidence="10">
    <location>
        <begin position="623"/>
        <end position="989"/>
    </location>
</feature>
<dbReference type="GeneID" id="64859670"/>
<dbReference type="InterPro" id="IPR028889">
    <property type="entry name" value="USP"/>
</dbReference>
<dbReference type="PROSITE" id="PS50235">
    <property type="entry name" value="USP_3"/>
    <property type="match status" value="1"/>
</dbReference>
<keyword evidence="5 7" id="KW-0378">Hydrolase</keyword>
<evidence type="ECO:0000256" key="6">
    <source>
        <dbReference type="ARBA" id="ARBA00022807"/>
    </source>
</evidence>
<keyword evidence="3 7" id="KW-0645">Protease</keyword>
<evidence type="ECO:0000256" key="7">
    <source>
        <dbReference type="RuleBase" id="RU366025"/>
    </source>
</evidence>
<organism evidence="11 12">
    <name type="scientific">Maudiozyma barnettii</name>
    <dbReference type="NCBI Taxonomy" id="61262"/>
    <lineage>
        <taxon>Eukaryota</taxon>
        <taxon>Fungi</taxon>
        <taxon>Dikarya</taxon>
        <taxon>Ascomycota</taxon>
        <taxon>Saccharomycotina</taxon>
        <taxon>Saccharomycetes</taxon>
        <taxon>Saccharomycetales</taxon>
        <taxon>Saccharomycetaceae</taxon>
        <taxon>Maudiozyma</taxon>
    </lineage>
</organism>
<dbReference type="PROSITE" id="PS00973">
    <property type="entry name" value="USP_2"/>
    <property type="match status" value="1"/>
</dbReference>